<dbReference type="OMA" id="IEEVYPP"/>
<sequence length="438" mass="49963">MENQDGFLTPNCAQSSRRVRPSPLPQLNMSDPAEMWESMITSDENYHRDPHMLSKHPHITPRMRSILLDWLSEVSELFKLHRETYYFALDFVDRYLSVTKDIPRQQLQLIGITCLFIAAKIEEVYPPPVSNCFEVTDDACLVEEIIAKELVIMESLKWNLHPITVNKWLSIFMQIYSILEKENNVDPQSLSTGEKFLMPNYSGTFFSQVAHLVDLCMLDFGSLQFNYDVIAASAFYHFTNEHTVYSCTRFKYSDIRECVIWMTPFALAVRETGFTEPKVQVEHPFWSNMKYHTADLTLLERAHTKQVDLAEEASSESSSSMPPSPVTSSPYAQSKIGQKRKRETSPTIRVPSSPKTASSISSSSSPTPSTSSTLTPSSVYNKQNIGSNKRKRDLNNNRSNYDDTDDSNCGNEKEVHSRGNVKRCNKKRRSISPSKSSF</sequence>
<dbReference type="GO" id="GO:0000278">
    <property type="term" value="P:mitotic cell cycle"/>
    <property type="evidence" value="ECO:0007669"/>
    <property type="project" value="UniProtKB-ARBA"/>
</dbReference>
<dbReference type="Pfam" id="PF02984">
    <property type="entry name" value="Cyclin_C"/>
    <property type="match status" value="1"/>
</dbReference>
<dbReference type="InterPro" id="IPR004367">
    <property type="entry name" value="Cyclin_C-dom"/>
</dbReference>
<dbReference type="Pfam" id="PF00134">
    <property type="entry name" value="Cyclin_N"/>
    <property type="match status" value="1"/>
</dbReference>
<comment type="similarity">
    <text evidence="4">Belongs to the cyclin family.</text>
</comment>
<dbReference type="PROSITE" id="PS00292">
    <property type="entry name" value="CYCLINS"/>
    <property type="match status" value="1"/>
</dbReference>
<evidence type="ECO:0000259" key="6">
    <source>
        <dbReference type="SMART" id="SM00385"/>
    </source>
</evidence>
<evidence type="ECO:0000256" key="2">
    <source>
        <dbReference type="ARBA" id="ARBA00023127"/>
    </source>
</evidence>
<dbReference type="KEGG" id="tut:107367273"/>
<organism evidence="8 9">
    <name type="scientific">Tetranychus urticae</name>
    <name type="common">Two-spotted spider mite</name>
    <dbReference type="NCBI Taxonomy" id="32264"/>
    <lineage>
        <taxon>Eukaryota</taxon>
        <taxon>Metazoa</taxon>
        <taxon>Ecdysozoa</taxon>
        <taxon>Arthropoda</taxon>
        <taxon>Chelicerata</taxon>
        <taxon>Arachnida</taxon>
        <taxon>Acari</taxon>
        <taxon>Acariformes</taxon>
        <taxon>Trombidiformes</taxon>
        <taxon>Prostigmata</taxon>
        <taxon>Eleutherengona</taxon>
        <taxon>Raphignathae</taxon>
        <taxon>Tetranychoidea</taxon>
        <taxon>Tetranychidae</taxon>
        <taxon>Tetranychus</taxon>
    </lineage>
</organism>
<dbReference type="AlphaFoldDB" id="T1KU45"/>
<feature type="region of interest" description="Disordered" evidence="5">
    <location>
        <begin position="307"/>
        <end position="438"/>
    </location>
</feature>
<dbReference type="InterPro" id="IPR039361">
    <property type="entry name" value="Cyclin"/>
</dbReference>
<evidence type="ECO:0000256" key="3">
    <source>
        <dbReference type="ARBA" id="ARBA00023306"/>
    </source>
</evidence>
<evidence type="ECO:0000313" key="8">
    <source>
        <dbReference type="EnsemblMetazoa" id="tetur21g02080.1"/>
    </source>
</evidence>
<proteinExistence type="inferred from homology"/>
<dbReference type="GO" id="GO:0051301">
    <property type="term" value="P:cell division"/>
    <property type="evidence" value="ECO:0007669"/>
    <property type="project" value="UniProtKB-KW"/>
</dbReference>
<dbReference type="InterPro" id="IPR048258">
    <property type="entry name" value="Cyclins_cyclin-box"/>
</dbReference>
<dbReference type="SUPFAM" id="SSF47954">
    <property type="entry name" value="Cyclin-like"/>
    <property type="match status" value="2"/>
</dbReference>
<evidence type="ECO:0000256" key="5">
    <source>
        <dbReference type="SAM" id="MobiDB-lite"/>
    </source>
</evidence>
<dbReference type="Gene3D" id="1.10.472.10">
    <property type="entry name" value="Cyclin-like"/>
    <property type="match status" value="2"/>
</dbReference>
<dbReference type="Proteomes" id="UP000015104">
    <property type="component" value="Unassembled WGS sequence"/>
</dbReference>
<evidence type="ECO:0000313" key="9">
    <source>
        <dbReference type="Proteomes" id="UP000015104"/>
    </source>
</evidence>
<evidence type="ECO:0000256" key="1">
    <source>
        <dbReference type="ARBA" id="ARBA00022618"/>
    </source>
</evidence>
<reference evidence="8" key="2">
    <citation type="submission" date="2015-06" db="UniProtKB">
        <authorList>
            <consortium name="EnsemblMetazoa"/>
        </authorList>
    </citation>
    <scope>IDENTIFICATION</scope>
</reference>
<dbReference type="InterPro" id="IPR006671">
    <property type="entry name" value="Cyclin_N"/>
</dbReference>
<dbReference type="FunFam" id="1.10.472.10:FF:000001">
    <property type="entry name" value="G2/mitotic-specific cyclin"/>
    <property type="match status" value="1"/>
</dbReference>
<feature type="domain" description="Cyclin C-terminal" evidence="7">
    <location>
        <begin position="163"/>
        <end position="302"/>
    </location>
</feature>
<reference evidence="9" key="1">
    <citation type="submission" date="2011-08" db="EMBL/GenBank/DDBJ databases">
        <authorList>
            <person name="Rombauts S."/>
        </authorList>
    </citation>
    <scope>NUCLEOTIDE SEQUENCE</scope>
    <source>
        <strain evidence="9">London</strain>
    </source>
</reference>
<feature type="compositionally biased region" description="Low complexity" evidence="5">
    <location>
        <begin position="315"/>
        <end position="330"/>
    </location>
</feature>
<protein>
    <submittedName>
        <fullName evidence="8">Uncharacterized protein</fullName>
    </submittedName>
</protein>
<dbReference type="EnsemblMetazoa" id="tetur21g02080.1">
    <property type="protein sequence ID" value="tetur21g02080.1"/>
    <property type="gene ID" value="tetur21g02080"/>
</dbReference>
<keyword evidence="3" id="KW-0131">Cell cycle</keyword>
<feature type="region of interest" description="Disordered" evidence="5">
    <location>
        <begin position="1"/>
        <end position="30"/>
    </location>
</feature>
<dbReference type="HOGENOM" id="CLU_020695_8_1_1"/>
<dbReference type="eggNOG" id="KOG0655">
    <property type="taxonomic scope" value="Eukaryota"/>
</dbReference>
<dbReference type="OrthoDB" id="5590282at2759"/>
<dbReference type="SMART" id="SM00385">
    <property type="entry name" value="CYCLIN"/>
    <property type="match status" value="1"/>
</dbReference>
<feature type="compositionally biased region" description="Basic residues" evidence="5">
    <location>
        <begin position="419"/>
        <end position="430"/>
    </location>
</feature>
<keyword evidence="9" id="KW-1185">Reference proteome</keyword>
<dbReference type="InterPro" id="IPR013763">
    <property type="entry name" value="Cyclin-like_dom"/>
</dbReference>
<keyword evidence="1" id="KW-0132">Cell division</keyword>
<keyword evidence="2 4" id="KW-0195">Cyclin</keyword>
<name>T1KU45_TETUR</name>
<feature type="compositionally biased region" description="Low complexity" evidence="5">
    <location>
        <begin position="351"/>
        <end position="378"/>
    </location>
</feature>
<dbReference type="InterPro" id="IPR036915">
    <property type="entry name" value="Cyclin-like_sf"/>
</dbReference>
<evidence type="ECO:0000259" key="7">
    <source>
        <dbReference type="SMART" id="SM01332"/>
    </source>
</evidence>
<dbReference type="SMART" id="SM01332">
    <property type="entry name" value="Cyclin_C"/>
    <property type="match status" value="1"/>
</dbReference>
<dbReference type="STRING" id="32264.T1KU45"/>
<accession>T1KU45</accession>
<dbReference type="EMBL" id="CAEY01000548">
    <property type="status" value="NOT_ANNOTATED_CDS"/>
    <property type="molecule type" value="Genomic_DNA"/>
</dbReference>
<dbReference type="PANTHER" id="PTHR10177">
    <property type="entry name" value="CYCLINS"/>
    <property type="match status" value="1"/>
</dbReference>
<dbReference type="CDD" id="cd20520">
    <property type="entry name" value="CYCLIN_CCNE_rpt2"/>
    <property type="match status" value="1"/>
</dbReference>
<evidence type="ECO:0000256" key="4">
    <source>
        <dbReference type="RuleBase" id="RU000383"/>
    </source>
</evidence>
<feature type="domain" description="Cyclin-like" evidence="6">
    <location>
        <begin position="69"/>
        <end position="154"/>
    </location>
</feature>
<gene>
    <name evidence="8" type="primary">107367273</name>
</gene>